<feature type="chain" id="PRO_5002203198" description="Protein kinase domain-containing protein" evidence="2">
    <location>
        <begin position="20"/>
        <end position="333"/>
    </location>
</feature>
<dbReference type="HOGENOM" id="CLU_000288_7_18_1"/>
<dbReference type="PROSITE" id="PS50011">
    <property type="entry name" value="PROTEIN_KINASE_DOM"/>
    <property type="match status" value="1"/>
</dbReference>
<dbReference type="EMBL" id="KN820472">
    <property type="protein sequence ID" value="KIJ06169.1"/>
    <property type="molecule type" value="Genomic_DNA"/>
</dbReference>
<dbReference type="SUPFAM" id="SSF56112">
    <property type="entry name" value="Protein kinase-like (PK-like)"/>
    <property type="match status" value="1"/>
</dbReference>
<dbReference type="InterPro" id="IPR001245">
    <property type="entry name" value="Ser-Thr/Tyr_kinase_cat_dom"/>
</dbReference>
<evidence type="ECO:0000313" key="5">
    <source>
        <dbReference type="Proteomes" id="UP000053647"/>
    </source>
</evidence>
<dbReference type="InterPro" id="IPR000719">
    <property type="entry name" value="Prot_kinase_dom"/>
</dbReference>
<gene>
    <name evidence="4" type="ORF">PAXINDRAFT_20626</name>
</gene>
<evidence type="ECO:0000256" key="2">
    <source>
        <dbReference type="SAM" id="SignalP"/>
    </source>
</evidence>
<dbReference type="InterPro" id="IPR011009">
    <property type="entry name" value="Kinase-like_dom_sf"/>
</dbReference>
<feature type="region of interest" description="Disordered" evidence="1">
    <location>
        <begin position="24"/>
        <end position="45"/>
    </location>
</feature>
<reference evidence="4 5" key="1">
    <citation type="submission" date="2014-06" db="EMBL/GenBank/DDBJ databases">
        <authorList>
            <consortium name="DOE Joint Genome Institute"/>
            <person name="Kuo A."/>
            <person name="Kohler A."/>
            <person name="Nagy L.G."/>
            <person name="Floudas D."/>
            <person name="Copeland A."/>
            <person name="Barry K.W."/>
            <person name="Cichocki N."/>
            <person name="Veneault-Fourrey C."/>
            <person name="LaButti K."/>
            <person name="Lindquist E.A."/>
            <person name="Lipzen A."/>
            <person name="Lundell T."/>
            <person name="Morin E."/>
            <person name="Murat C."/>
            <person name="Sun H."/>
            <person name="Tunlid A."/>
            <person name="Henrissat B."/>
            <person name="Grigoriev I.V."/>
            <person name="Hibbett D.S."/>
            <person name="Martin F."/>
            <person name="Nordberg H.P."/>
            <person name="Cantor M.N."/>
            <person name="Hua S.X."/>
        </authorList>
    </citation>
    <scope>NUCLEOTIDE SEQUENCE [LARGE SCALE GENOMIC DNA]</scope>
    <source>
        <strain evidence="4 5">ATCC 200175</strain>
    </source>
</reference>
<dbReference type="PANTHER" id="PTHR44329">
    <property type="entry name" value="SERINE/THREONINE-PROTEIN KINASE TNNI3K-RELATED"/>
    <property type="match status" value="1"/>
</dbReference>
<protein>
    <recommendedName>
        <fullName evidence="3">Protein kinase domain-containing protein</fullName>
    </recommendedName>
</protein>
<keyword evidence="5" id="KW-1185">Reference proteome</keyword>
<evidence type="ECO:0000313" key="4">
    <source>
        <dbReference type="EMBL" id="KIJ06169.1"/>
    </source>
</evidence>
<dbReference type="AlphaFoldDB" id="A0A0C9SMH2"/>
<dbReference type="OrthoDB" id="4062651at2759"/>
<dbReference type="InterPro" id="IPR051681">
    <property type="entry name" value="Ser/Thr_Kinases-Pseudokinases"/>
</dbReference>
<accession>A0A0C9SMH2</accession>
<feature type="domain" description="Protein kinase" evidence="3">
    <location>
        <begin position="58"/>
        <end position="326"/>
    </location>
</feature>
<sequence length="333" mass="37526">MLGLSFFFKLFCWPRCGFSTTTVSEEEAKPAKDEEDDNPEEQSHPSAVLMDMTSGLSKQNDLPMVYGKRGAIWKCTFGQYLRSYEVIVESPQPQYNIAEEQLCLELKARAQLKHENILPLLGVATDFGPLTAAVYPWMENGTLTSYLQCDGGQLSLHDRLELLKDVAAGLCYLHSRSIVHGELTGHDIFVSASGTAQLSGFGFSGECIPEELPCRLRWAAPESFIPIRYDSKPSPWAPTEQSDVYSLGSVMLQVCSGEVPYVELKYTIDIVIAYQNGRTPWMNDRMWDFIQWCWSTEGAKRPSAKEALNFIQEEIVLSYLRLLPFFDESPTLT</sequence>
<reference evidence="5" key="2">
    <citation type="submission" date="2015-01" db="EMBL/GenBank/DDBJ databases">
        <title>Evolutionary Origins and Diversification of the Mycorrhizal Mutualists.</title>
        <authorList>
            <consortium name="DOE Joint Genome Institute"/>
            <consortium name="Mycorrhizal Genomics Consortium"/>
            <person name="Kohler A."/>
            <person name="Kuo A."/>
            <person name="Nagy L.G."/>
            <person name="Floudas D."/>
            <person name="Copeland A."/>
            <person name="Barry K.W."/>
            <person name="Cichocki N."/>
            <person name="Veneault-Fourrey C."/>
            <person name="LaButti K."/>
            <person name="Lindquist E.A."/>
            <person name="Lipzen A."/>
            <person name="Lundell T."/>
            <person name="Morin E."/>
            <person name="Murat C."/>
            <person name="Riley R."/>
            <person name="Ohm R."/>
            <person name="Sun H."/>
            <person name="Tunlid A."/>
            <person name="Henrissat B."/>
            <person name="Grigoriev I.V."/>
            <person name="Hibbett D.S."/>
            <person name="Martin F."/>
        </authorList>
    </citation>
    <scope>NUCLEOTIDE SEQUENCE [LARGE SCALE GENOMIC DNA]</scope>
    <source>
        <strain evidence="5">ATCC 200175</strain>
    </source>
</reference>
<dbReference type="GO" id="GO:0004674">
    <property type="term" value="F:protein serine/threonine kinase activity"/>
    <property type="evidence" value="ECO:0007669"/>
    <property type="project" value="TreeGrafter"/>
</dbReference>
<keyword evidence="2" id="KW-0732">Signal</keyword>
<name>A0A0C9SMH2_PAXIN</name>
<dbReference type="GO" id="GO:0005524">
    <property type="term" value="F:ATP binding"/>
    <property type="evidence" value="ECO:0007669"/>
    <property type="project" value="InterPro"/>
</dbReference>
<evidence type="ECO:0000256" key="1">
    <source>
        <dbReference type="SAM" id="MobiDB-lite"/>
    </source>
</evidence>
<organism evidence="4 5">
    <name type="scientific">Paxillus involutus ATCC 200175</name>
    <dbReference type="NCBI Taxonomy" id="664439"/>
    <lineage>
        <taxon>Eukaryota</taxon>
        <taxon>Fungi</taxon>
        <taxon>Dikarya</taxon>
        <taxon>Basidiomycota</taxon>
        <taxon>Agaricomycotina</taxon>
        <taxon>Agaricomycetes</taxon>
        <taxon>Agaricomycetidae</taxon>
        <taxon>Boletales</taxon>
        <taxon>Paxilineae</taxon>
        <taxon>Paxillaceae</taxon>
        <taxon>Paxillus</taxon>
    </lineage>
</organism>
<feature type="signal peptide" evidence="2">
    <location>
        <begin position="1"/>
        <end position="19"/>
    </location>
</feature>
<dbReference type="Gene3D" id="1.10.510.10">
    <property type="entry name" value="Transferase(Phosphotransferase) domain 1"/>
    <property type="match status" value="1"/>
</dbReference>
<dbReference type="Pfam" id="PF07714">
    <property type="entry name" value="PK_Tyr_Ser-Thr"/>
    <property type="match status" value="1"/>
</dbReference>
<evidence type="ECO:0000259" key="3">
    <source>
        <dbReference type="PROSITE" id="PS50011"/>
    </source>
</evidence>
<dbReference type="Proteomes" id="UP000053647">
    <property type="component" value="Unassembled WGS sequence"/>
</dbReference>
<proteinExistence type="predicted"/>